<dbReference type="EMBL" id="CAFBLP010000160">
    <property type="protein sequence ID" value="CAB4897975.1"/>
    <property type="molecule type" value="Genomic_DNA"/>
</dbReference>
<gene>
    <name evidence="2" type="ORF">UFOPK3376_03260</name>
</gene>
<dbReference type="GO" id="GO:0016209">
    <property type="term" value="F:antioxidant activity"/>
    <property type="evidence" value="ECO:0007669"/>
    <property type="project" value="InterPro"/>
</dbReference>
<accession>A0A6J7FXR2</accession>
<dbReference type="Gene3D" id="3.40.30.10">
    <property type="entry name" value="Glutaredoxin"/>
    <property type="match status" value="1"/>
</dbReference>
<feature type="domain" description="Alkyl hydroperoxide reductase subunit C/ Thiol specific antioxidant" evidence="1">
    <location>
        <begin position="2"/>
        <end position="70"/>
    </location>
</feature>
<dbReference type="AlphaFoldDB" id="A0A6J7FXR2"/>
<name>A0A6J7FXR2_9ZZZZ</name>
<organism evidence="2">
    <name type="scientific">freshwater metagenome</name>
    <dbReference type="NCBI Taxonomy" id="449393"/>
    <lineage>
        <taxon>unclassified sequences</taxon>
        <taxon>metagenomes</taxon>
        <taxon>ecological metagenomes</taxon>
    </lineage>
</organism>
<proteinExistence type="predicted"/>
<dbReference type="SUPFAM" id="SSF52833">
    <property type="entry name" value="Thioredoxin-like"/>
    <property type="match status" value="1"/>
</dbReference>
<evidence type="ECO:0000259" key="1">
    <source>
        <dbReference type="Pfam" id="PF00578"/>
    </source>
</evidence>
<dbReference type="InterPro" id="IPR036249">
    <property type="entry name" value="Thioredoxin-like_sf"/>
</dbReference>
<dbReference type="Pfam" id="PF00578">
    <property type="entry name" value="AhpC-TSA"/>
    <property type="match status" value="1"/>
</dbReference>
<sequence length="97" mass="10537">MGAVILGASFDTREENLAFAEAQEFPFRLLSDVDHVVGAAYEVVRGPGEQYAQYPRRCSYLIDPQGVIRRSYDVADVVGHAAAVLRDLASLHKGEGG</sequence>
<dbReference type="InterPro" id="IPR000866">
    <property type="entry name" value="AhpC/TSA"/>
</dbReference>
<reference evidence="2" key="1">
    <citation type="submission" date="2020-05" db="EMBL/GenBank/DDBJ databases">
        <authorList>
            <person name="Chiriac C."/>
            <person name="Salcher M."/>
            <person name="Ghai R."/>
            <person name="Kavagutti S V."/>
        </authorList>
    </citation>
    <scope>NUCLEOTIDE SEQUENCE</scope>
</reference>
<protein>
    <submittedName>
        <fullName evidence="2">Unannotated protein</fullName>
    </submittedName>
</protein>
<dbReference type="GO" id="GO:0016491">
    <property type="term" value="F:oxidoreductase activity"/>
    <property type="evidence" value="ECO:0007669"/>
    <property type="project" value="InterPro"/>
</dbReference>
<evidence type="ECO:0000313" key="2">
    <source>
        <dbReference type="EMBL" id="CAB4897975.1"/>
    </source>
</evidence>